<feature type="compositionally biased region" description="Pro residues" evidence="1">
    <location>
        <begin position="123"/>
        <end position="136"/>
    </location>
</feature>
<sequence>MGKASHEPASVQKNAVIAWISVTDAMITARTAAVLTGSGIRRRIAGSSTQSRPERPVPRGAGSSTSTSVSAGASLAAFVAVRVSDFVFMDRNSPPLSDIRVTARPRPLHANHGTECARTALKRPPPAPSLAPNSPP</sequence>
<dbReference type="Proteomes" id="UP000660265">
    <property type="component" value="Unassembled WGS sequence"/>
</dbReference>
<evidence type="ECO:0000313" key="2">
    <source>
        <dbReference type="EMBL" id="GGK06617.1"/>
    </source>
</evidence>
<name>A0ABQ2EG43_9ACTN</name>
<feature type="region of interest" description="Disordered" evidence="1">
    <location>
        <begin position="38"/>
        <end position="69"/>
    </location>
</feature>
<feature type="compositionally biased region" description="Low complexity" evidence="1">
    <location>
        <begin position="60"/>
        <end position="69"/>
    </location>
</feature>
<feature type="region of interest" description="Disordered" evidence="1">
    <location>
        <begin position="94"/>
        <end position="136"/>
    </location>
</feature>
<proteinExistence type="predicted"/>
<evidence type="ECO:0000313" key="3">
    <source>
        <dbReference type="Proteomes" id="UP000660265"/>
    </source>
</evidence>
<evidence type="ECO:0000256" key="1">
    <source>
        <dbReference type="SAM" id="MobiDB-lite"/>
    </source>
</evidence>
<organism evidence="2 3">
    <name type="scientific">Streptomyces camponoticapitis</name>
    <dbReference type="NCBI Taxonomy" id="1616125"/>
    <lineage>
        <taxon>Bacteria</taxon>
        <taxon>Bacillati</taxon>
        <taxon>Actinomycetota</taxon>
        <taxon>Actinomycetes</taxon>
        <taxon>Kitasatosporales</taxon>
        <taxon>Streptomycetaceae</taxon>
        <taxon>Streptomyces</taxon>
    </lineage>
</organism>
<accession>A0ABQ2EG43</accession>
<gene>
    <name evidence="2" type="ORF">GCM10011583_42870</name>
</gene>
<comment type="caution">
    <text evidence="2">The sequence shown here is derived from an EMBL/GenBank/DDBJ whole genome shotgun (WGS) entry which is preliminary data.</text>
</comment>
<dbReference type="EMBL" id="BMMV01000014">
    <property type="protein sequence ID" value="GGK06617.1"/>
    <property type="molecule type" value="Genomic_DNA"/>
</dbReference>
<keyword evidence="3" id="KW-1185">Reference proteome</keyword>
<reference evidence="3" key="1">
    <citation type="journal article" date="2019" name="Int. J. Syst. Evol. Microbiol.">
        <title>The Global Catalogue of Microorganisms (GCM) 10K type strain sequencing project: providing services to taxonomists for standard genome sequencing and annotation.</title>
        <authorList>
            <consortium name="The Broad Institute Genomics Platform"/>
            <consortium name="The Broad Institute Genome Sequencing Center for Infectious Disease"/>
            <person name="Wu L."/>
            <person name="Ma J."/>
        </authorList>
    </citation>
    <scope>NUCLEOTIDE SEQUENCE [LARGE SCALE GENOMIC DNA]</scope>
    <source>
        <strain evidence="3">CGMCC 4.7275</strain>
    </source>
</reference>
<protein>
    <submittedName>
        <fullName evidence="2">Uncharacterized protein</fullName>
    </submittedName>
</protein>